<feature type="domain" description="Peptidase M20 dimerisation" evidence="9">
    <location>
        <begin position="294"/>
        <end position="447"/>
    </location>
</feature>
<evidence type="ECO:0000313" key="11">
    <source>
        <dbReference type="Proteomes" id="UP000473826"/>
    </source>
</evidence>
<reference evidence="10 11" key="1">
    <citation type="journal article" date="2019" name="PLoS Genet.">
        <title>Convergent evolution of linked mating-type loci in basidiomycete fungi.</title>
        <authorList>
            <person name="Sun S."/>
            <person name="Coelho M.A."/>
            <person name="Heitman J."/>
            <person name="Nowrousian M."/>
        </authorList>
    </citation>
    <scope>NUCLEOTIDE SEQUENCE [LARGE SCALE GENOMIC DNA]</scope>
    <source>
        <strain evidence="10 11">CBS 4282</strain>
    </source>
</reference>
<feature type="binding site" evidence="7">
    <location>
        <position position="275"/>
    </location>
    <ligand>
        <name>Zn(2+)</name>
        <dbReference type="ChEBI" id="CHEBI:29105"/>
        <label>2</label>
    </ligand>
</feature>
<dbReference type="AlphaFoldDB" id="A0A7D8ZY97"/>
<dbReference type="GO" id="GO:0051603">
    <property type="term" value="P:proteolysis involved in protein catabolic process"/>
    <property type="evidence" value="ECO:0007669"/>
    <property type="project" value="TreeGrafter"/>
</dbReference>
<evidence type="ECO:0000256" key="1">
    <source>
        <dbReference type="ARBA" id="ARBA00006247"/>
    </source>
</evidence>
<feature type="active site" description="Proton acceptor" evidence="6">
    <location>
        <position position="245"/>
    </location>
</feature>
<feature type="binding site" evidence="7">
    <location>
        <position position="545"/>
    </location>
    <ligand>
        <name>Zn(2+)</name>
        <dbReference type="ChEBI" id="CHEBI:29105"/>
        <label>1</label>
    </ligand>
</feature>
<keyword evidence="3 7" id="KW-0479">Metal-binding</keyword>
<dbReference type="GO" id="GO:0004181">
    <property type="term" value="F:metallocarboxypeptidase activity"/>
    <property type="evidence" value="ECO:0007669"/>
    <property type="project" value="InterPro"/>
</dbReference>
<name>A0A7D8ZY97_VANHU</name>
<feature type="transmembrane region" description="Helical" evidence="8">
    <location>
        <begin position="27"/>
        <end position="45"/>
    </location>
</feature>
<evidence type="ECO:0000256" key="4">
    <source>
        <dbReference type="ARBA" id="ARBA00022801"/>
    </source>
</evidence>
<feature type="active site" evidence="6">
    <location>
        <position position="178"/>
    </location>
</feature>
<dbReference type="SUPFAM" id="SSF55031">
    <property type="entry name" value="Bacterial exopeptidase dimerisation domain"/>
    <property type="match status" value="1"/>
</dbReference>
<dbReference type="InterPro" id="IPR002933">
    <property type="entry name" value="Peptidase_M20"/>
</dbReference>
<feature type="binding site" evidence="7">
    <location>
        <position position="211"/>
    </location>
    <ligand>
        <name>Zn(2+)</name>
        <dbReference type="ChEBI" id="CHEBI:29105"/>
        <label>1</label>
    </ligand>
</feature>
<evidence type="ECO:0000256" key="3">
    <source>
        <dbReference type="ARBA" id="ARBA00022723"/>
    </source>
</evidence>
<keyword evidence="2" id="KW-0645">Protease</keyword>
<dbReference type="Proteomes" id="UP000473826">
    <property type="component" value="Unassembled WGS sequence"/>
</dbReference>
<evidence type="ECO:0000313" key="10">
    <source>
        <dbReference type="EMBL" id="TXT13637.1"/>
    </source>
</evidence>
<dbReference type="GO" id="GO:0046872">
    <property type="term" value="F:metal ion binding"/>
    <property type="evidence" value="ECO:0007669"/>
    <property type="project" value="UniProtKB-KW"/>
</dbReference>
<dbReference type="PIRSF" id="PIRSF037217">
    <property type="entry name" value="Carboxypeptidase_S"/>
    <property type="match status" value="1"/>
</dbReference>
<sequence length="577" mass="63004">MAEKALAQGTEELPPPVSTAPKAKRKLWFNVLVTLVAAGYLASLASSHLARVGSAVAPAALQQAPWAQSTPADVQCPAQPKALHPPKKVEWTDELRSSSIKLFQEAVQIPTESFDDNGEPDEDPRWKPFFHFQKWLGSAFPTAWKAAKIEFINTLGILATFEGSDPSLKPLLLMSHYDVTPAPPNTFDRWTHPPFSGHNDGEFIWGRGAGDDKTLLVAQWEAITYLLESGFKPRRTVILSHGFDEEEVFARRGQGRIAPYLEERYGKDGLLLVIDEGGGTSDDFFGTPFALPATGEKGYLDIVIEVGTDGGHSSVPPRHTGIGIMSQIVNTIEDHPFQPKLTKKSPILTSLFCASEHSAKFPKKWTKLLAKGQKGWDKVADEFAETTLGRAQIGTTIAVDVINGGVKVNALPELVTAQVNFRIDFDESIASTQEHVARLVKRIAKKHDLKFEAWSDNNSTIGSHYVKLKTLGIPLEPAPRTPQSGGVWELFAGTVKASLHAADGSELVVSPFASTGNTDCKMYYNLTKNVYRFVGLSAGSSFGAHTVNERSSVKGHFAIVDWVHAIIQNTDAYDGPQ</sequence>
<dbReference type="CDD" id="cd05674">
    <property type="entry name" value="M20_yscS"/>
    <property type="match status" value="1"/>
</dbReference>
<keyword evidence="4" id="KW-0378">Hydrolase</keyword>
<dbReference type="EMBL" id="QKWK01000002">
    <property type="protein sequence ID" value="TXT13637.1"/>
    <property type="molecule type" value="Genomic_DNA"/>
</dbReference>
<keyword evidence="8" id="KW-0472">Membrane</keyword>
<dbReference type="SUPFAM" id="SSF53187">
    <property type="entry name" value="Zn-dependent exopeptidases"/>
    <property type="match status" value="1"/>
</dbReference>
<dbReference type="Gene3D" id="3.40.630.10">
    <property type="entry name" value="Zn peptidases"/>
    <property type="match status" value="1"/>
</dbReference>
<gene>
    <name evidence="10" type="ORF">VHUM_01004</name>
</gene>
<evidence type="ECO:0000256" key="5">
    <source>
        <dbReference type="ARBA" id="ARBA00022833"/>
    </source>
</evidence>
<protein>
    <recommendedName>
        <fullName evidence="9">Peptidase M20 dimerisation domain-containing protein</fullName>
    </recommendedName>
</protein>
<dbReference type="PANTHER" id="PTHR45962">
    <property type="entry name" value="N-FATTY-ACYL-AMINO ACID SYNTHASE/HYDROLASE PM20D1"/>
    <property type="match status" value="1"/>
</dbReference>
<dbReference type="InterPro" id="IPR011650">
    <property type="entry name" value="Peptidase_M20_dimer"/>
</dbReference>
<dbReference type="OrthoDB" id="3064516at2759"/>
<dbReference type="PROSITE" id="PS00758">
    <property type="entry name" value="ARGE_DAPE_CPG2_1"/>
    <property type="match status" value="1"/>
</dbReference>
<dbReference type="PANTHER" id="PTHR45962:SF1">
    <property type="entry name" value="N-FATTY-ACYL-AMINO ACID SYNTHASE_HYDROLASE PM20D1"/>
    <property type="match status" value="1"/>
</dbReference>
<dbReference type="InterPro" id="IPR017141">
    <property type="entry name" value="Pept_M20_carboxypep"/>
</dbReference>
<dbReference type="Pfam" id="PF01546">
    <property type="entry name" value="Peptidase_M20"/>
    <property type="match status" value="1"/>
</dbReference>
<feature type="binding site" evidence="7">
    <location>
        <position position="211"/>
    </location>
    <ligand>
        <name>Zn(2+)</name>
        <dbReference type="ChEBI" id="CHEBI:29105"/>
        <label>2</label>
    </ligand>
</feature>
<feature type="binding site" evidence="7">
    <location>
        <position position="176"/>
    </location>
    <ligand>
        <name>Zn(2+)</name>
        <dbReference type="ChEBI" id="CHEBI:29105"/>
        <label>2</label>
    </ligand>
</feature>
<dbReference type="Pfam" id="PF07687">
    <property type="entry name" value="M20_dimer"/>
    <property type="match status" value="1"/>
</dbReference>
<dbReference type="GO" id="GO:0000328">
    <property type="term" value="C:fungal-type vacuole lumen"/>
    <property type="evidence" value="ECO:0007669"/>
    <property type="project" value="TreeGrafter"/>
</dbReference>
<dbReference type="InterPro" id="IPR036264">
    <property type="entry name" value="Bact_exopeptidase_dim_dom"/>
</dbReference>
<evidence type="ECO:0000256" key="7">
    <source>
        <dbReference type="PIRSR" id="PIRSR037217-2"/>
    </source>
</evidence>
<evidence type="ECO:0000256" key="8">
    <source>
        <dbReference type="SAM" id="Phobius"/>
    </source>
</evidence>
<comment type="similarity">
    <text evidence="1">Belongs to the peptidase M20A family.</text>
</comment>
<keyword evidence="8" id="KW-1133">Transmembrane helix</keyword>
<evidence type="ECO:0000256" key="2">
    <source>
        <dbReference type="ARBA" id="ARBA00022670"/>
    </source>
</evidence>
<dbReference type="InterPro" id="IPR001261">
    <property type="entry name" value="ArgE/DapE_CS"/>
</dbReference>
<keyword evidence="8" id="KW-0812">Transmembrane</keyword>
<comment type="caution">
    <text evidence="10">The sequence shown here is derived from an EMBL/GenBank/DDBJ whole genome shotgun (WGS) entry which is preliminary data.</text>
</comment>
<organism evidence="10 11">
    <name type="scientific">Vanrija humicola</name>
    <name type="common">Yeast</name>
    <name type="synonym">Cryptococcus humicola</name>
    <dbReference type="NCBI Taxonomy" id="5417"/>
    <lineage>
        <taxon>Eukaryota</taxon>
        <taxon>Fungi</taxon>
        <taxon>Dikarya</taxon>
        <taxon>Basidiomycota</taxon>
        <taxon>Agaricomycotina</taxon>
        <taxon>Tremellomycetes</taxon>
        <taxon>Trichosporonales</taxon>
        <taxon>Trichosporonaceae</taxon>
        <taxon>Vanrija</taxon>
    </lineage>
</organism>
<accession>A0A7D8ZY97</accession>
<keyword evidence="11" id="KW-1185">Reference proteome</keyword>
<feature type="binding site" evidence="7">
    <location>
        <position position="246"/>
    </location>
    <ligand>
        <name>Zn(2+)</name>
        <dbReference type="ChEBI" id="CHEBI:29105"/>
        <label>1</label>
    </ligand>
</feature>
<dbReference type="FunFam" id="3.40.630.10:FF:000027">
    <property type="entry name" value="N-fatty-acyl-amino acid synthase/hydrolase PM20D1"/>
    <property type="match status" value="1"/>
</dbReference>
<keyword evidence="5 7" id="KW-0862">Zinc</keyword>
<evidence type="ECO:0000256" key="6">
    <source>
        <dbReference type="PIRSR" id="PIRSR037217-1"/>
    </source>
</evidence>
<evidence type="ECO:0000259" key="9">
    <source>
        <dbReference type="Pfam" id="PF07687"/>
    </source>
</evidence>
<dbReference type="Gene3D" id="3.30.70.360">
    <property type="match status" value="1"/>
</dbReference>
<dbReference type="InterPro" id="IPR047177">
    <property type="entry name" value="Pept_M20A"/>
</dbReference>
<proteinExistence type="inferred from homology"/>